<dbReference type="InterPro" id="IPR004843">
    <property type="entry name" value="Calcineurin-like_PHP"/>
</dbReference>
<dbReference type="GO" id="GO:0016787">
    <property type="term" value="F:hydrolase activity"/>
    <property type="evidence" value="ECO:0007669"/>
    <property type="project" value="InterPro"/>
</dbReference>
<organism evidence="3 4">
    <name type="scientific">Sorangium cellulosum</name>
    <name type="common">Polyangium cellulosum</name>
    <dbReference type="NCBI Taxonomy" id="56"/>
    <lineage>
        <taxon>Bacteria</taxon>
        <taxon>Pseudomonadati</taxon>
        <taxon>Myxococcota</taxon>
        <taxon>Polyangia</taxon>
        <taxon>Polyangiales</taxon>
        <taxon>Polyangiaceae</taxon>
        <taxon>Sorangium</taxon>
    </lineage>
</organism>
<feature type="region of interest" description="Disordered" evidence="1">
    <location>
        <begin position="197"/>
        <end position="226"/>
    </location>
</feature>
<feature type="domain" description="Calcineurin-like phosphoesterase" evidence="2">
    <location>
        <begin position="233"/>
        <end position="487"/>
    </location>
</feature>
<evidence type="ECO:0000259" key="2">
    <source>
        <dbReference type="Pfam" id="PF00149"/>
    </source>
</evidence>
<dbReference type="InterPro" id="IPR029052">
    <property type="entry name" value="Metallo-depent_PP-like"/>
</dbReference>
<reference evidence="3 4" key="1">
    <citation type="submission" date="2014-02" db="EMBL/GenBank/DDBJ databases">
        <title>The small core and large imbalanced accessory genome model reveals a collaborative survival strategy of Sorangium cellulosum strains in nature.</title>
        <authorList>
            <person name="Han K."/>
            <person name="Peng R."/>
            <person name="Blom J."/>
            <person name="Li Y.-Z."/>
        </authorList>
    </citation>
    <scope>NUCLEOTIDE SEQUENCE [LARGE SCALE GENOMIC DNA]</scope>
    <source>
        <strain evidence="3 4">So0011-07</strain>
    </source>
</reference>
<comment type="caution">
    <text evidence="3">The sequence shown here is derived from an EMBL/GenBank/DDBJ whole genome shotgun (WGS) entry which is preliminary data.</text>
</comment>
<feature type="compositionally biased region" description="Low complexity" evidence="1">
    <location>
        <begin position="216"/>
        <end position="226"/>
    </location>
</feature>
<dbReference type="AlphaFoldDB" id="A0A150RCI1"/>
<feature type="compositionally biased region" description="Acidic residues" evidence="1">
    <location>
        <begin position="198"/>
        <end position="208"/>
    </location>
</feature>
<evidence type="ECO:0000256" key="1">
    <source>
        <dbReference type="SAM" id="MobiDB-lite"/>
    </source>
</evidence>
<evidence type="ECO:0000313" key="4">
    <source>
        <dbReference type="Proteomes" id="UP000075635"/>
    </source>
</evidence>
<proteinExistence type="predicted"/>
<dbReference type="PANTHER" id="PTHR31302:SF0">
    <property type="entry name" value="TRANSMEMBRANE PROTEIN WITH METALLOPHOSPHOESTERASE DOMAIN"/>
    <property type="match status" value="1"/>
</dbReference>
<dbReference type="Pfam" id="PF00149">
    <property type="entry name" value="Metallophos"/>
    <property type="match status" value="1"/>
</dbReference>
<dbReference type="Gene3D" id="3.60.21.10">
    <property type="match status" value="1"/>
</dbReference>
<sequence length="586" mass="65043">MLDRQQVLRQSRAQLHPERIARREAALARARMLIEGSLGQLDETGLRRLLQLFNADHVDGRDVNNRFATGLVGNNANLLVAALAGVNAAVPSLWQADDAWLAEHLAALRRGGSLPGGGWLFPSMILHTRDPRRFPPVTTTMARGLAAIDGGPPIALGKPTGYLDYSVRVRRLLEEHTISPHGADVLLWQGAQLAGEAADPDAGELEEPPAERDPSASRPAPSTPARPASLGWLHLTDLHQGMGGTSWLWPNVMGALFDDLARLHDLCGPWDLVLFTGDLTQRGSRDEFEKLDATLDRLWRRFDQLGSQPRLITVPGNHDLERPRSDLDPYVLALSQWHERPRLRDHVLDEKSGRAYLDFLAQVFKTYTDWVDSCRWHVRDGRKAGVLPGDSSYSLSLHGLELGVIGLNSAFLQLTGGDYQERLAVDPRQLHVVCDEYAPEWLQRHHINLLLTHHPPEWLHPQARQDFRQEVDPAGRFAAHFFGHMHEGTATSTAHGGGHARHALQGASLFGLEEHDGPGGRGVTRLHGFSAGRFELLPGAAQARVRVFPRRMFTSAGGRRIDRDVSAYHLDERGSFAYEVPTARRT</sequence>
<name>A0A150RCI1_SORCE</name>
<evidence type="ECO:0000313" key="3">
    <source>
        <dbReference type="EMBL" id="KYF77977.1"/>
    </source>
</evidence>
<gene>
    <name evidence="3" type="ORF">BE17_45290</name>
</gene>
<dbReference type="EMBL" id="JEMB01002836">
    <property type="protein sequence ID" value="KYF77977.1"/>
    <property type="molecule type" value="Genomic_DNA"/>
</dbReference>
<dbReference type="SUPFAM" id="SSF56300">
    <property type="entry name" value="Metallo-dependent phosphatases"/>
    <property type="match status" value="1"/>
</dbReference>
<accession>A0A150RCI1</accession>
<dbReference type="InterPro" id="IPR051158">
    <property type="entry name" value="Metallophosphoesterase_sf"/>
</dbReference>
<protein>
    <recommendedName>
        <fullName evidence="2">Calcineurin-like phosphoesterase domain-containing protein</fullName>
    </recommendedName>
</protein>
<dbReference type="Proteomes" id="UP000075635">
    <property type="component" value="Unassembled WGS sequence"/>
</dbReference>
<dbReference type="PANTHER" id="PTHR31302">
    <property type="entry name" value="TRANSMEMBRANE PROTEIN WITH METALLOPHOSPHOESTERASE DOMAIN-RELATED"/>
    <property type="match status" value="1"/>
</dbReference>